<dbReference type="EMBL" id="RSEO01000011">
    <property type="protein sequence ID" value="RXQ34767.1"/>
    <property type="molecule type" value="Genomic_DNA"/>
</dbReference>
<comment type="caution">
    <text evidence="1">The sequence shown here is derived from an EMBL/GenBank/DDBJ whole genome shotgun (WGS) entry which is preliminary data.</text>
</comment>
<name>A0A3V8I596_SALER</name>
<reference evidence="1 2" key="1">
    <citation type="submission" date="2018-12" db="EMBL/GenBank/DDBJ databases">
        <title>Identification of serotype of rogose Salmonella by whole genome sequencing.</title>
        <authorList>
            <person name="Sacchi C.T."/>
            <person name="Goncalves C.R."/>
            <person name="Tiba-Casas M.R."/>
        </authorList>
    </citation>
    <scope>NUCLEOTIDE SEQUENCE [LARGE SCALE GENOMIC DNA]</scope>
    <source>
        <strain evidence="1 2">169_17</strain>
    </source>
</reference>
<evidence type="ECO:0000313" key="2">
    <source>
        <dbReference type="Proteomes" id="UP000290660"/>
    </source>
</evidence>
<gene>
    <name evidence="1" type="ORF">EI538_12020</name>
</gene>
<dbReference type="Gene3D" id="3.40.50.1820">
    <property type="entry name" value="alpha/beta hydrolase"/>
    <property type="match status" value="1"/>
</dbReference>
<protein>
    <recommendedName>
        <fullName evidence="3">Acetyl esterase</fullName>
    </recommendedName>
</protein>
<organism evidence="1 2">
    <name type="scientific">Salmonella enterica</name>
    <name type="common">Salmonella choleraesuis</name>
    <dbReference type="NCBI Taxonomy" id="28901"/>
    <lineage>
        <taxon>Bacteria</taxon>
        <taxon>Pseudomonadati</taxon>
        <taxon>Pseudomonadota</taxon>
        <taxon>Gammaproteobacteria</taxon>
        <taxon>Enterobacterales</taxon>
        <taxon>Enterobacteriaceae</taxon>
        <taxon>Salmonella</taxon>
    </lineage>
</organism>
<proteinExistence type="predicted"/>
<sequence length="129" mass="14162">MALEKGLAQQVEAFIASGRPSVRHQNIDDRRAGYIASTALAGGTESRVEVDEFVLEGMTFRVFSPRHASSALPCVIYYHGGCLFERLTAQGINCTCQRYLGVIHRFFQPGGVSQSARSAIQDIAWRVGQ</sequence>
<dbReference type="Proteomes" id="UP000290660">
    <property type="component" value="Unassembled WGS sequence"/>
</dbReference>
<evidence type="ECO:0008006" key="3">
    <source>
        <dbReference type="Google" id="ProtNLM"/>
    </source>
</evidence>
<dbReference type="SUPFAM" id="SSF53474">
    <property type="entry name" value="alpha/beta-Hydrolases"/>
    <property type="match status" value="1"/>
</dbReference>
<accession>A0A3V8I596</accession>
<dbReference type="AlphaFoldDB" id="A0A3V8I596"/>
<evidence type="ECO:0000313" key="1">
    <source>
        <dbReference type="EMBL" id="RXQ34767.1"/>
    </source>
</evidence>
<dbReference type="InterPro" id="IPR029058">
    <property type="entry name" value="AB_hydrolase_fold"/>
</dbReference>